<keyword evidence="2" id="KW-1185">Reference proteome</keyword>
<dbReference type="OrthoDB" id="6226455at2759"/>
<dbReference type="SUPFAM" id="SSF49265">
    <property type="entry name" value="Fibronectin type III"/>
    <property type="match status" value="1"/>
</dbReference>
<sequence length="164" mass="18152">MYGEESFMLFTSEGPHAVEDLKPNTVYSYGVRAHLSGVSGKLSELRSKQTQPALPPPRPYNLRVESLIRGLNLTWDLPTTGAPHFPHSYSVWISGNDYPISSGKVQSSSVYDLTPCKFHTVVLRSVSASNKTSSDVCGCGTTEDEDSCDGRWKWPRSRAAENPW</sequence>
<evidence type="ECO:0000313" key="1">
    <source>
        <dbReference type="EMBL" id="KAG5449647.1"/>
    </source>
</evidence>
<accession>A0A3R7CSA5</accession>
<reference evidence="1 2" key="2">
    <citation type="journal article" date="2021" name="Genomics">
        <title>High-quality reference genome for Clonorchis sinensis.</title>
        <authorList>
            <person name="Young N.D."/>
            <person name="Stroehlein A.J."/>
            <person name="Kinkar L."/>
            <person name="Wang T."/>
            <person name="Sohn W.M."/>
            <person name="Chang B.C.H."/>
            <person name="Kaur P."/>
            <person name="Weisz D."/>
            <person name="Dudchenko O."/>
            <person name="Aiden E.L."/>
            <person name="Korhonen P.K."/>
            <person name="Gasser R.B."/>
        </authorList>
    </citation>
    <scope>NUCLEOTIDE SEQUENCE [LARGE SCALE GENOMIC DNA]</scope>
    <source>
        <strain evidence="1">Cs-k2</strain>
    </source>
</reference>
<protein>
    <recommendedName>
        <fullName evidence="3">Fibronectin type-III domain-containing protein</fullName>
    </recommendedName>
</protein>
<dbReference type="InParanoid" id="A0A3R7CSA5"/>
<name>A0A3R7CSA5_CLOSI</name>
<dbReference type="AlphaFoldDB" id="A0A3R7CSA5"/>
<comment type="caution">
    <text evidence="1">The sequence shown here is derived from an EMBL/GenBank/DDBJ whole genome shotgun (WGS) entry which is preliminary data.</text>
</comment>
<proteinExistence type="predicted"/>
<dbReference type="Proteomes" id="UP000286415">
    <property type="component" value="Unassembled WGS sequence"/>
</dbReference>
<dbReference type="STRING" id="79923.A0A3R7CSA5"/>
<evidence type="ECO:0008006" key="3">
    <source>
        <dbReference type="Google" id="ProtNLM"/>
    </source>
</evidence>
<dbReference type="EMBL" id="NIRI02000042">
    <property type="protein sequence ID" value="KAG5449647.1"/>
    <property type="molecule type" value="Genomic_DNA"/>
</dbReference>
<organism evidence="1 2">
    <name type="scientific">Clonorchis sinensis</name>
    <name type="common">Chinese liver fluke</name>
    <dbReference type="NCBI Taxonomy" id="79923"/>
    <lineage>
        <taxon>Eukaryota</taxon>
        <taxon>Metazoa</taxon>
        <taxon>Spiralia</taxon>
        <taxon>Lophotrochozoa</taxon>
        <taxon>Platyhelminthes</taxon>
        <taxon>Trematoda</taxon>
        <taxon>Digenea</taxon>
        <taxon>Opisthorchiida</taxon>
        <taxon>Opisthorchiata</taxon>
        <taxon>Opisthorchiidae</taxon>
        <taxon>Clonorchis</taxon>
    </lineage>
</organism>
<dbReference type="InterPro" id="IPR036116">
    <property type="entry name" value="FN3_sf"/>
</dbReference>
<gene>
    <name evidence="1" type="ORF">CSKR_104121</name>
</gene>
<evidence type="ECO:0000313" key="2">
    <source>
        <dbReference type="Proteomes" id="UP000286415"/>
    </source>
</evidence>
<reference evidence="1 2" key="1">
    <citation type="journal article" date="2018" name="Biotechnol. Adv.">
        <title>Improved genomic resources and new bioinformatic workflow for the carcinogenic parasite Clonorchis sinensis: Biotechnological implications.</title>
        <authorList>
            <person name="Wang D."/>
            <person name="Korhonen P.K."/>
            <person name="Gasser R.B."/>
            <person name="Young N.D."/>
        </authorList>
    </citation>
    <scope>NUCLEOTIDE SEQUENCE [LARGE SCALE GENOMIC DNA]</scope>
    <source>
        <strain evidence="1">Cs-k2</strain>
    </source>
</reference>